<feature type="non-terminal residue" evidence="1">
    <location>
        <position position="1"/>
    </location>
</feature>
<organism evidence="1 2">
    <name type="scientific">Athelia psychrophila</name>
    <dbReference type="NCBI Taxonomy" id="1759441"/>
    <lineage>
        <taxon>Eukaryota</taxon>
        <taxon>Fungi</taxon>
        <taxon>Dikarya</taxon>
        <taxon>Basidiomycota</taxon>
        <taxon>Agaricomycotina</taxon>
        <taxon>Agaricomycetes</taxon>
        <taxon>Agaricomycetidae</taxon>
        <taxon>Atheliales</taxon>
        <taxon>Atheliaceae</taxon>
        <taxon>Athelia</taxon>
    </lineage>
</organism>
<dbReference type="EMBL" id="KV417670">
    <property type="protein sequence ID" value="KZP10954.1"/>
    <property type="molecule type" value="Genomic_DNA"/>
</dbReference>
<dbReference type="AlphaFoldDB" id="A0A165ZUY9"/>
<accession>A0A165ZUY9</accession>
<dbReference type="Proteomes" id="UP000076532">
    <property type="component" value="Unassembled WGS sequence"/>
</dbReference>
<dbReference type="STRING" id="436010.A0A165ZUY9"/>
<dbReference type="OrthoDB" id="2672960at2759"/>
<name>A0A165ZUY9_9AGAM</name>
<reference evidence="1 2" key="1">
    <citation type="journal article" date="2016" name="Mol. Biol. Evol.">
        <title>Comparative Genomics of Early-Diverging Mushroom-Forming Fungi Provides Insights into the Origins of Lignocellulose Decay Capabilities.</title>
        <authorList>
            <person name="Nagy L.G."/>
            <person name="Riley R."/>
            <person name="Tritt A."/>
            <person name="Adam C."/>
            <person name="Daum C."/>
            <person name="Floudas D."/>
            <person name="Sun H."/>
            <person name="Yadav J.S."/>
            <person name="Pangilinan J."/>
            <person name="Larsson K.H."/>
            <person name="Matsuura K."/>
            <person name="Barry K."/>
            <person name="Labutti K."/>
            <person name="Kuo R."/>
            <person name="Ohm R.A."/>
            <person name="Bhattacharya S.S."/>
            <person name="Shirouzu T."/>
            <person name="Yoshinaga Y."/>
            <person name="Martin F.M."/>
            <person name="Grigoriev I.V."/>
            <person name="Hibbett D.S."/>
        </authorList>
    </citation>
    <scope>NUCLEOTIDE SEQUENCE [LARGE SCALE GENOMIC DNA]</scope>
    <source>
        <strain evidence="1 2">CBS 109695</strain>
    </source>
</reference>
<gene>
    <name evidence="1" type="ORF">FIBSPDRAFT_656562</name>
</gene>
<feature type="non-terminal residue" evidence="1">
    <location>
        <position position="195"/>
    </location>
</feature>
<sequence>ILLNPNNDQCPDYSLPEHARVLAVMVNPNTTPVQAAQLLQNLWNIRNTDEKVAWRQQIDTDLANRDTDEAAIAEEARLERDTQYKDERKRNKEKYTPIPLDRAIPQQPRTILSAYATRKLDKGQYLQLWYVTNDGIETARHSVISAEASSMVVVSNDDGTTAWQAAAQPARGVIADEDLPWEVLCNACPRFIKAI</sequence>
<proteinExistence type="predicted"/>
<protein>
    <submittedName>
        <fullName evidence="1">Uncharacterized protein</fullName>
    </submittedName>
</protein>
<keyword evidence="2" id="KW-1185">Reference proteome</keyword>
<evidence type="ECO:0000313" key="2">
    <source>
        <dbReference type="Proteomes" id="UP000076532"/>
    </source>
</evidence>
<evidence type="ECO:0000313" key="1">
    <source>
        <dbReference type="EMBL" id="KZP10954.1"/>
    </source>
</evidence>